<reference evidence="1" key="1">
    <citation type="submission" date="2019-06" db="EMBL/GenBank/DDBJ databases">
        <authorList>
            <person name="Le Quere A."/>
            <person name="Colella S."/>
        </authorList>
    </citation>
    <scope>NUCLEOTIDE SEQUENCE</scope>
    <source>
        <strain evidence="1">EmedicaeMD41</strain>
    </source>
</reference>
<accession>A0A508WWX9</accession>
<dbReference type="AlphaFoldDB" id="A0A508WWX9"/>
<protein>
    <submittedName>
        <fullName evidence="1">Uncharacterized protein</fullName>
    </submittedName>
</protein>
<proteinExistence type="predicted"/>
<dbReference type="EMBL" id="CABFNB010000097">
    <property type="protein sequence ID" value="VTZ61947.1"/>
    <property type="molecule type" value="Genomic_DNA"/>
</dbReference>
<name>A0A508WWX9_9HYPH</name>
<sequence>MMWAIYADAAMGSEGALNVIFKEMDGGRDRD</sequence>
<organism evidence="1">
    <name type="scientific">Sinorhizobium medicae</name>
    <dbReference type="NCBI Taxonomy" id="110321"/>
    <lineage>
        <taxon>Bacteria</taxon>
        <taxon>Pseudomonadati</taxon>
        <taxon>Pseudomonadota</taxon>
        <taxon>Alphaproteobacteria</taxon>
        <taxon>Hyphomicrobiales</taxon>
        <taxon>Rhizobiaceae</taxon>
        <taxon>Sinorhizobium/Ensifer group</taxon>
        <taxon>Sinorhizobium</taxon>
    </lineage>
</organism>
<gene>
    <name evidence="1" type="ORF">EMEDMD4_310196</name>
</gene>
<evidence type="ECO:0000313" key="1">
    <source>
        <dbReference type="EMBL" id="VTZ61947.1"/>
    </source>
</evidence>
<dbReference type="Proteomes" id="UP000507954">
    <property type="component" value="Unassembled WGS sequence"/>
</dbReference>